<dbReference type="Pfam" id="PF07228">
    <property type="entry name" value="SpoIIE"/>
    <property type="match status" value="1"/>
</dbReference>
<evidence type="ECO:0000256" key="2">
    <source>
        <dbReference type="SAM" id="Phobius"/>
    </source>
</evidence>
<reference evidence="4 5" key="1">
    <citation type="submission" date="2021-08" db="EMBL/GenBank/DDBJ databases">
        <title>Streptomyces sp. PTM05 isolated from lichen.</title>
        <authorList>
            <person name="Somphong A."/>
            <person name="Phongsopitanun W."/>
            <person name="Tanasupawat S."/>
        </authorList>
    </citation>
    <scope>NUCLEOTIDE SEQUENCE [LARGE SCALE GENOMIC DNA]</scope>
    <source>
        <strain evidence="4 5">Ptm05</strain>
    </source>
</reference>
<gene>
    <name evidence="4" type="ORF">K7472_11160</name>
</gene>
<dbReference type="SUPFAM" id="SSF81606">
    <property type="entry name" value="PP2C-like"/>
    <property type="match status" value="1"/>
</dbReference>
<feature type="transmembrane region" description="Helical" evidence="2">
    <location>
        <begin position="32"/>
        <end position="59"/>
    </location>
</feature>
<dbReference type="PANTHER" id="PTHR43156:SF2">
    <property type="entry name" value="STAGE II SPORULATION PROTEIN E"/>
    <property type="match status" value="1"/>
</dbReference>
<dbReference type="InterPro" id="IPR036457">
    <property type="entry name" value="PPM-type-like_dom_sf"/>
</dbReference>
<evidence type="ECO:0000313" key="4">
    <source>
        <dbReference type="EMBL" id="MBY8885406.1"/>
    </source>
</evidence>
<dbReference type="Proteomes" id="UP001198565">
    <property type="component" value="Unassembled WGS sequence"/>
</dbReference>
<sequence length="365" mass="38629">MWSPVAVIVIGTVLDAVTPPPYQFQRFLSAAPALAAVVWPVSGTLAIGGCAVVAEIGLALAKGTLGTAPRLFTLAVTAVVTLAAAYGCAARLRNERLVAELTAVADAAQGVVLRRIPERLGRVEVATLYVAAAAQARVGGDFYEVLHTPYGVRALIGDVRGKGLRAVGAAATLTASFREAAYDAADLVELAGRLETSAVRYSDLQPDRDDAERFATALLVEVPDDEPVARLVSCGHPEALLLRDGRVRVLEPTLPSPPLLLGAVAGIGYHVDTTELRAGDQLLLYTDGVSETRDRSGDFYPLPERVRPWTAVPPRRVLTRLHEDLIAYSASGLDDDVAAVAIRAFDTRTEASPEERSPREAGVPG</sequence>
<evidence type="ECO:0000259" key="3">
    <source>
        <dbReference type="SMART" id="SM00331"/>
    </source>
</evidence>
<keyword evidence="2" id="KW-0812">Transmembrane</keyword>
<name>A0ABS7QRM5_9ACTN</name>
<evidence type="ECO:0000256" key="1">
    <source>
        <dbReference type="ARBA" id="ARBA00022801"/>
    </source>
</evidence>
<accession>A0ABS7QRM5</accession>
<keyword evidence="2" id="KW-1133">Transmembrane helix</keyword>
<keyword evidence="2" id="KW-0472">Membrane</keyword>
<organism evidence="4 5">
    <name type="scientific">Streptantibioticus parmotrematis</name>
    <dbReference type="NCBI Taxonomy" id="2873249"/>
    <lineage>
        <taxon>Bacteria</taxon>
        <taxon>Bacillati</taxon>
        <taxon>Actinomycetota</taxon>
        <taxon>Actinomycetes</taxon>
        <taxon>Kitasatosporales</taxon>
        <taxon>Streptomycetaceae</taxon>
        <taxon>Streptantibioticus</taxon>
    </lineage>
</organism>
<dbReference type="PANTHER" id="PTHR43156">
    <property type="entry name" value="STAGE II SPORULATION PROTEIN E-RELATED"/>
    <property type="match status" value="1"/>
</dbReference>
<dbReference type="EMBL" id="JAINVZ010000005">
    <property type="protein sequence ID" value="MBY8885406.1"/>
    <property type="molecule type" value="Genomic_DNA"/>
</dbReference>
<dbReference type="SMART" id="SM00331">
    <property type="entry name" value="PP2C_SIG"/>
    <property type="match status" value="1"/>
</dbReference>
<dbReference type="InterPro" id="IPR001932">
    <property type="entry name" value="PPM-type_phosphatase-like_dom"/>
</dbReference>
<dbReference type="InterPro" id="IPR052016">
    <property type="entry name" value="Bact_Sigma-Reg"/>
</dbReference>
<protein>
    <submittedName>
        <fullName evidence="4">Serine/threonine-protein phosphatase</fullName>
    </submittedName>
</protein>
<feature type="domain" description="PPM-type phosphatase" evidence="3">
    <location>
        <begin position="123"/>
        <end position="344"/>
    </location>
</feature>
<feature type="transmembrane region" description="Helical" evidence="2">
    <location>
        <begin position="71"/>
        <end position="92"/>
    </location>
</feature>
<keyword evidence="1" id="KW-0378">Hydrolase</keyword>
<proteinExistence type="predicted"/>
<evidence type="ECO:0000313" key="5">
    <source>
        <dbReference type="Proteomes" id="UP001198565"/>
    </source>
</evidence>
<keyword evidence="5" id="KW-1185">Reference proteome</keyword>
<comment type="caution">
    <text evidence="4">The sequence shown here is derived from an EMBL/GenBank/DDBJ whole genome shotgun (WGS) entry which is preliminary data.</text>
</comment>
<dbReference type="Gene3D" id="3.60.40.10">
    <property type="entry name" value="PPM-type phosphatase domain"/>
    <property type="match status" value="1"/>
</dbReference>